<evidence type="ECO:0000256" key="3">
    <source>
        <dbReference type="ARBA" id="ARBA00023125"/>
    </source>
</evidence>
<reference evidence="9" key="1">
    <citation type="submission" date="2016-09" db="EMBL/GenBank/DDBJ databases">
        <authorList>
            <person name="Varghese N."/>
            <person name="Submissions S."/>
        </authorList>
    </citation>
    <scope>NUCLEOTIDE SEQUENCE [LARGE SCALE GENOMIC DNA]</scope>
    <source>
        <strain evidence="9">ANC 3699</strain>
    </source>
</reference>
<keyword evidence="2" id="KW-0229">DNA integration</keyword>
<evidence type="ECO:0000313" key="9">
    <source>
        <dbReference type="Proteomes" id="UP000242317"/>
    </source>
</evidence>
<evidence type="ECO:0000259" key="7">
    <source>
        <dbReference type="PROSITE" id="PS51900"/>
    </source>
</evidence>
<feature type="domain" description="Tyr recombinase" evidence="6">
    <location>
        <begin position="97"/>
        <end position="269"/>
    </location>
</feature>
<dbReference type="SUPFAM" id="SSF56349">
    <property type="entry name" value="DNA breaking-rejoining enzymes"/>
    <property type="match status" value="1"/>
</dbReference>
<dbReference type="AlphaFoldDB" id="A0A1G6HBC3"/>
<keyword evidence="3 5" id="KW-0238">DNA-binding</keyword>
<dbReference type="Gene3D" id="1.10.150.130">
    <property type="match status" value="1"/>
</dbReference>
<protein>
    <submittedName>
        <fullName evidence="8">Site-specific recombinase XerD</fullName>
    </submittedName>
</protein>
<keyword evidence="9" id="KW-1185">Reference proteome</keyword>
<dbReference type="InterPro" id="IPR050090">
    <property type="entry name" value="Tyrosine_recombinase_XerCD"/>
</dbReference>
<dbReference type="InterPro" id="IPR013762">
    <property type="entry name" value="Integrase-like_cat_sf"/>
</dbReference>
<dbReference type="Gene3D" id="1.10.443.10">
    <property type="entry name" value="Intergrase catalytic core"/>
    <property type="match status" value="1"/>
</dbReference>
<evidence type="ECO:0000259" key="6">
    <source>
        <dbReference type="PROSITE" id="PS51898"/>
    </source>
</evidence>
<dbReference type="InterPro" id="IPR011010">
    <property type="entry name" value="DNA_brk_join_enz"/>
</dbReference>
<dbReference type="InterPro" id="IPR010998">
    <property type="entry name" value="Integrase_recombinase_N"/>
</dbReference>
<dbReference type="OrthoDB" id="9057547at2"/>
<dbReference type="RefSeq" id="WP_092616216.1">
    <property type="nucleotide sequence ID" value="NZ_FMYK01000002.1"/>
</dbReference>
<sequence length="284" mass="33947">MDIKKILKFYAINGLFESDHEYLEKFKHLEYFYQFDEITIEILHQYVLYRRSSGVKNSTINRELNVIRSAFNYYLKHKDDANFKNRFNGFRLFEDDYIPRFLNASECSKLLTESKRFGNFYLHDYILLLLNTGCRSGELLKLTWDNVYLNDRYLIVRNSLSKNEKTVYKPLNDSAITALLRMRNHKKWVFYNEKTDDHYRTFYKRFSSAVERADIGKVRIHDLRHTFASFLIKQGVPLYHVSQLLGHSDTRITQCYAHLAPDNLHECLNALPILTQNYKSLQNY</sequence>
<organism evidence="8 9">
    <name type="scientific">Acinetobacter marinus</name>
    <dbReference type="NCBI Taxonomy" id="281375"/>
    <lineage>
        <taxon>Bacteria</taxon>
        <taxon>Pseudomonadati</taxon>
        <taxon>Pseudomonadota</taxon>
        <taxon>Gammaproteobacteria</taxon>
        <taxon>Moraxellales</taxon>
        <taxon>Moraxellaceae</taxon>
        <taxon>Acinetobacter</taxon>
    </lineage>
</organism>
<feature type="domain" description="Core-binding (CB)" evidence="7">
    <location>
        <begin position="7"/>
        <end position="75"/>
    </location>
</feature>
<dbReference type="GO" id="GO:0006310">
    <property type="term" value="P:DNA recombination"/>
    <property type="evidence" value="ECO:0007669"/>
    <property type="project" value="UniProtKB-KW"/>
</dbReference>
<evidence type="ECO:0000256" key="5">
    <source>
        <dbReference type="PROSITE-ProRule" id="PRU01248"/>
    </source>
</evidence>
<comment type="similarity">
    <text evidence="1">Belongs to the 'phage' integrase family.</text>
</comment>
<dbReference type="InterPro" id="IPR002104">
    <property type="entry name" value="Integrase_catalytic"/>
</dbReference>
<dbReference type="PROSITE" id="PS51900">
    <property type="entry name" value="CB"/>
    <property type="match status" value="1"/>
</dbReference>
<dbReference type="CDD" id="cd00796">
    <property type="entry name" value="INT_Rci_Hp1_C"/>
    <property type="match status" value="1"/>
</dbReference>
<evidence type="ECO:0000256" key="1">
    <source>
        <dbReference type="ARBA" id="ARBA00008857"/>
    </source>
</evidence>
<proteinExistence type="inferred from homology"/>
<dbReference type="PROSITE" id="PS51898">
    <property type="entry name" value="TYR_RECOMBINASE"/>
    <property type="match status" value="1"/>
</dbReference>
<gene>
    <name evidence="8" type="ORF">SAMN05421749_10241</name>
</gene>
<name>A0A1G6HBC3_9GAMM</name>
<dbReference type="InterPro" id="IPR044068">
    <property type="entry name" value="CB"/>
</dbReference>
<dbReference type="GO" id="GO:0015074">
    <property type="term" value="P:DNA integration"/>
    <property type="evidence" value="ECO:0007669"/>
    <property type="project" value="UniProtKB-KW"/>
</dbReference>
<evidence type="ECO:0000256" key="4">
    <source>
        <dbReference type="ARBA" id="ARBA00023172"/>
    </source>
</evidence>
<dbReference type="Proteomes" id="UP000242317">
    <property type="component" value="Unassembled WGS sequence"/>
</dbReference>
<dbReference type="GO" id="GO:0003677">
    <property type="term" value="F:DNA binding"/>
    <property type="evidence" value="ECO:0007669"/>
    <property type="project" value="UniProtKB-UniRule"/>
</dbReference>
<dbReference type="PANTHER" id="PTHR30349:SF64">
    <property type="entry name" value="PROPHAGE INTEGRASE INTD-RELATED"/>
    <property type="match status" value="1"/>
</dbReference>
<evidence type="ECO:0000313" key="8">
    <source>
        <dbReference type="EMBL" id="SDB91388.1"/>
    </source>
</evidence>
<keyword evidence="4" id="KW-0233">DNA recombination</keyword>
<evidence type="ECO:0000256" key="2">
    <source>
        <dbReference type="ARBA" id="ARBA00022908"/>
    </source>
</evidence>
<accession>A0A1G6HBC3</accession>
<dbReference type="EMBL" id="FMYK01000002">
    <property type="protein sequence ID" value="SDB91388.1"/>
    <property type="molecule type" value="Genomic_DNA"/>
</dbReference>
<dbReference type="PANTHER" id="PTHR30349">
    <property type="entry name" value="PHAGE INTEGRASE-RELATED"/>
    <property type="match status" value="1"/>
</dbReference>
<dbReference type="Pfam" id="PF00589">
    <property type="entry name" value="Phage_integrase"/>
    <property type="match status" value="1"/>
</dbReference>